<dbReference type="GO" id="GO:0020037">
    <property type="term" value="F:heme binding"/>
    <property type="evidence" value="ECO:0007669"/>
    <property type="project" value="UniProtKB-UniRule"/>
</dbReference>
<dbReference type="InterPro" id="IPR015424">
    <property type="entry name" value="PyrdxlP-dep_Trfase"/>
</dbReference>
<evidence type="ECO:0000256" key="9">
    <source>
        <dbReference type="PIRSR" id="PIRSR602129-50"/>
    </source>
</evidence>
<dbReference type="OrthoDB" id="260519at2759"/>
<keyword evidence="7 10" id="KW-0456">Lyase</keyword>
<dbReference type="FunFam" id="3.10.120.10:FF:000007">
    <property type="entry name" value="Sulfite oxidase, mitochondrial"/>
    <property type="match status" value="1"/>
</dbReference>
<keyword evidence="5 9" id="KW-0663">Pyridoxal phosphate</keyword>
<feature type="region of interest" description="Disordered" evidence="12">
    <location>
        <begin position="119"/>
        <end position="155"/>
    </location>
</feature>
<evidence type="ECO:0000256" key="8">
    <source>
        <dbReference type="ARBA" id="ARBA00038168"/>
    </source>
</evidence>
<dbReference type="GO" id="GO:0016831">
    <property type="term" value="F:carboxy-lyase activity"/>
    <property type="evidence" value="ECO:0007669"/>
    <property type="project" value="InterPro"/>
</dbReference>
<dbReference type="GO" id="GO:0019752">
    <property type="term" value="P:carboxylic acid metabolic process"/>
    <property type="evidence" value="ECO:0007669"/>
    <property type="project" value="InterPro"/>
</dbReference>
<name>A0A167D8T5_METRR</name>
<feature type="modified residue" description="N6-(pyridoxal phosphate)lysine" evidence="9">
    <location>
        <position position="295"/>
    </location>
</feature>
<comment type="caution">
    <text evidence="14">The sequence shown here is derived from an EMBL/GenBank/DDBJ whole genome shotgun (WGS) entry which is preliminary data.</text>
</comment>
<keyword evidence="3 11" id="KW-0349">Heme</keyword>
<sequence>MSESYTVADVQQHKTEADGMWLIVENNVYDITKFLPEHPGGDRILKRFAGKNATKAFWKYHSESVLKKYGDKYKIGTVAEAPKLGPLQQQSRHSRLPQTSYTIQIGRLVLAPKTPWLVERNDDPPHASDSFATCRPSEPPRPSLPGPLHPDYLHGQPCSSTASHITGDIVPALTGQARSGRYYGFVTGGVLPIAEWSGPPSSWTGDSMGTGTGTGWASIIAISAADVNTGVFALESLDEWRRVKQLADSYGAWIHVDGAMGVFARALGDEPQHQLLRQRTEGIELADSITLDGHKLLNVPYDCGIFFTRSASTLSSVFMSPNAAYLTSSSAATIPSPLNIGLEKLPPLSRAASVRRPPQ</sequence>
<dbReference type="InterPro" id="IPR002129">
    <property type="entry name" value="PyrdxlP-dep_de-COase"/>
</dbReference>
<evidence type="ECO:0000256" key="5">
    <source>
        <dbReference type="ARBA" id="ARBA00022898"/>
    </source>
</evidence>
<dbReference type="Proteomes" id="UP000243498">
    <property type="component" value="Unassembled WGS sequence"/>
</dbReference>
<dbReference type="Gene3D" id="3.10.120.10">
    <property type="entry name" value="Cytochrome b5-like heme/steroid binding domain"/>
    <property type="match status" value="1"/>
</dbReference>
<dbReference type="EMBL" id="AZHC01000014">
    <property type="protein sequence ID" value="OAA42079.1"/>
    <property type="molecule type" value="Genomic_DNA"/>
</dbReference>
<dbReference type="PANTHER" id="PTHR19359:SF14">
    <property type="entry name" value="CYTOCHROME B5 A"/>
    <property type="match status" value="1"/>
</dbReference>
<evidence type="ECO:0000256" key="10">
    <source>
        <dbReference type="RuleBase" id="RU000382"/>
    </source>
</evidence>
<feature type="compositionally biased region" description="Pro residues" evidence="12">
    <location>
        <begin position="137"/>
        <end position="148"/>
    </location>
</feature>
<dbReference type="PRINTS" id="PR00363">
    <property type="entry name" value="CYTOCHROMEB5"/>
</dbReference>
<evidence type="ECO:0000256" key="4">
    <source>
        <dbReference type="ARBA" id="ARBA00022723"/>
    </source>
</evidence>
<keyword evidence="6 11" id="KW-0408">Iron</keyword>
<dbReference type="PROSITE" id="PS00191">
    <property type="entry name" value="CYTOCHROME_B5_1"/>
    <property type="match status" value="1"/>
</dbReference>
<evidence type="ECO:0000256" key="3">
    <source>
        <dbReference type="ARBA" id="ARBA00022617"/>
    </source>
</evidence>
<dbReference type="Pfam" id="PF00173">
    <property type="entry name" value="Cyt-b5"/>
    <property type="match status" value="1"/>
</dbReference>
<dbReference type="InterPro" id="IPR018506">
    <property type="entry name" value="Cyt_B5_heme-BS"/>
</dbReference>
<reference evidence="14 15" key="1">
    <citation type="journal article" date="2016" name="Genome Biol. Evol.">
        <title>Divergent and convergent evolution of fungal pathogenicity.</title>
        <authorList>
            <person name="Shang Y."/>
            <person name="Xiao G."/>
            <person name="Zheng P."/>
            <person name="Cen K."/>
            <person name="Zhan S."/>
            <person name="Wang C."/>
        </authorList>
    </citation>
    <scope>NUCLEOTIDE SEQUENCE [LARGE SCALE GENOMIC DNA]</scope>
    <source>
        <strain evidence="14 15">RCEF 4871</strain>
    </source>
</reference>
<feature type="domain" description="Cytochrome b5 heme-binding" evidence="13">
    <location>
        <begin position="2"/>
        <end position="79"/>
    </location>
</feature>
<keyword evidence="15" id="KW-1185">Reference proteome</keyword>
<dbReference type="Pfam" id="PF00282">
    <property type="entry name" value="Pyridoxal_deC"/>
    <property type="match status" value="1"/>
</dbReference>
<dbReference type="PROSITE" id="PS50255">
    <property type="entry name" value="CYTOCHROME_B5_2"/>
    <property type="match status" value="1"/>
</dbReference>
<evidence type="ECO:0000256" key="6">
    <source>
        <dbReference type="ARBA" id="ARBA00023004"/>
    </source>
</evidence>
<accession>A0A167D8T5</accession>
<dbReference type="STRING" id="1081105.A0A167D8T5"/>
<dbReference type="GO" id="GO:0046872">
    <property type="term" value="F:metal ion binding"/>
    <property type="evidence" value="ECO:0007669"/>
    <property type="project" value="UniProtKB-UniRule"/>
</dbReference>
<dbReference type="InterPro" id="IPR001199">
    <property type="entry name" value="Cyt_B5-like_heme/steroid-bd"/>
</dbReference>
<dbReference type="AlphaFoldDB" id="A0A167D8T5"/>
<dbReference type="InterPro" id="IPR036400">
    <property type="entry name" value="Cyt_B5-like_heme/steroid_sf"/>
</dbReference>
<dbReference type="SUPFAM" id="SSF55856">
    <property type="entry name" value="Cytochrome b5-like heme/steroid binding domain"/>
    <property type="match status" value="1"/>
</dbReference>
<evidence type="ECO:0000256" key="2">
    <source>
        <dbReference type="ARBA" id="ARBA00009533"/>
    </source>
</evidence>
<dbReference type="SMART" id="SM01117">
    <property type="entry name" value="Cyt-b5"/>
    <property type="match status" value="1"/>
</dbReference>
<comment type="similarity">
    <text evidence="2 10">Belongs to the group II decarboxylase family.</text>
</comment>
<gene>
    <name evidence="14" type="ORF">NOR_04928</name>
</gene>
<dbReference type="InterPro" id="IPR015421">
    <property type="entry name" value="PyrdxlP-dep_Trfase_major"/>
</dbReference>
<dbReference type="PANTHER" id="PTHR19359">
    <property type="entry name" value="CYTOCHROME B5"/>
    <property type="match status" value="1"/>
</dbReference>
<dbReference type="InterPro" id="IPR021115">
    <property type="entry name" value="Pyridoxal-P_BS"/>
</dbReference>
<evidence type="ECO:0000259" key="13">
    <source>
        <dbReference type="PROSITE" id="PS50255"/>
    </source>
</evidence>
<proteinExistence type="inferred from homology"/>
<keyword evidence="4 11" id="KW-0479">Metal-binding</keyword>
<dbReference type="GO" id="GO:0030170">
    <property type="term" value="F:pyridoxal phosphate binding"/>
    <property type="evidence" value="ECO:0007669"/>
    <property type="project" value="InterPro"/>
</dbReference>
<evidence type="ECO:0000256" key="7">
    <source>
        <dbReference type="ARBA" id="ARBA00023239"/>
    </source>
</evidence>
<comment type="similarity">
    <text evidence="8 11">Belongs to the cytochrome b5 family.</text>
</comment>
<protein>
    <submittedName>
        <fullName evidence="14">Pyridoxal phosphate-dependent decarboxylase</fullName>
    </submittedName>
</protein>
<organism evidence="14 15">
    <name type="scientific">Metarhizium rileyi (strain RCEF 4871)</name>
    <name type="common">Nomuraea rileyi</name>
    <dbReference type="NCBI Taxonomy" id="1649241"/>
    <lineage>
        <taxon>Eukaryota</taxon>
        <taxon>Fungi</taxon>
        <taxon>Dikarya</taxon>
        <taxon>Ascomycota</taxon>
        <taxon>Pezizomycotina</taxon>
        <taxon>Sordariomycetes</taxon>
        <taxon>Hypocreomycetidae</taxon>
        <taxon>Hypocreales</taxon>
        <taxon>Clavicipitaceae</taxon>
        <taxon>Metarhizium</taxon>
    </lineage>
</organism>
<dbReference type="GO" id="GO:0016020">
    <property type="term" value="C:membrane"/>
    <property type="evidence" value="ECO:0007669"/>
    <property type="project" value="TreeGrafter"/>
</dbReference>
<dbReference type="PROSITE" id="PS00392">
    <property type="entry name" value="DDC_GAD_HDC_YDC"/>
    <property type="match status" value="1"/>
</dbReference>
<evidence type="ECO:0000256" key="12">
    <source>
        <dbReference type="SAM" id="MobiDB-lite"/>
    </source>
</evidence>
<evidence type="ECO:0000313" key="15">
    <source>
        <dbReference type="Proteomes" id="UP000243498"/>
    </source>
</evidence>
<dbReference type="Gene3D" id="3.40.640.10">
    <property type="entry name" value="Type I PLP-dependent aspartate aminotransferase-like (Major domain)"/>
    <property type="match status" value="1"/>
</dbReference>
<dbReference type="InterPro" id="IPR050668">
    <property type="entry name" value="Cytochrome_b5"/>
</dbReference>
<evidence type="ECO:0000256" key="11">
    <source>
        <dbReference type="RuleBase" id="RU362121"/>
    </source>
</evidence>
<evidence type="ECO:0000256" key="1">
    <source>
        <dbReference type="ARBA" id="ARBA00001933"/>
    </source>
</evidence>
<comment type="cofactor">
    <cofactor evidence="1 9 10">
        <name>pyridoxal 5'-phosphate</name>
        <dbReference type="ChEBI" id="CHEBI:597326"/>
    </cofactor>
</comment>
<dbReference type="SUPFAM" id="SSF53383">
    <property type="entry name" value="PLP-dependent transferases"/>
    <property type="match status" value="1"/>
</dbReference>
<evidence type="ECO:0000313" key="14">
    <source>
        <dbReference type="EMBL" id="OAA42079.1"/>
    </source>
</evidence>